<dbReference type="GO" id="GO:0000105">
    <property type="term" value="P:L-histidine biosynthetic process"/>
    <property type="evidence" value="ECO:0007669"/>
    <property type="project" value="UniProtKB-UniPathway"/>
</dbReference>
<comment type="subunit">
    <text evidence="3">Heterodimer of HisH and HisF.</text>
</comment>
<dbReference type="CDD" id="cd04731">
    <property type="entry name" value="HisF"/>
    <property type="match status" value="1"/>
</dbReference>
<reference evidence="12 13" key="1">
    <citation type="submission" date="2018-09" db="EMBL/GenBank/DDBJ databases">
        <title>Metagenome Assembled Genomes from an Advanced Water Purification Facility.</title>
        <authorList>
            <person name="Stamps B.W."/>
            <person name="Spear J.R."/>
        </authorList>
    </citation>
    <scope>NUCLEOTIDE SEQUENCE [LARGE SCALE GENOMIC DNA]</scope>
    <source>
        <strain evidence="12">Bin_27_1</strain>
    </source>
</reference>
<comment type="caution">
    <text evidence="12">The sequence shown here is derived from an EMBL/GenBank/DDBJ whole genome shotgun (WGS) entry which is preliminary data.</text>
</comment>
<proteinExistence type="inferred from homology"/>
<evidence type="ECO:0000256" key="2">
    <source>
        <dbReference type="ARBA" id="ARBA00009667"/>
    </source>
</evidence>
<dbReference type="InterPro" id="IPR006062">
    <property type="entry name" value="His_biosynth"/>
</dbReference>
<evidence type="ECO:0000256" key="7">
    <source>
        <dbReference type="ARBA" id="ARBA00023239"/>
    </source>
</evidence>
<dbReference type="InterPro" id="IPR004651">
    <property type="entry name" value="HisF"/>
</dbReference>
<dbReference type="PANTHER" id="PTHR21235:SF2">
    <property type="entry name" value="IMIDAZOLE GLYCEROL PHOSPHATE SYNTHASE HISHF"/>
    <property type="match status" value="1"/>
</dbReference>
<dbReference type="AlphaFoldDB" id="A0A5C7SQN4"/>
<evidence type="ECO:0000256" key="3">
    <source>
        <dbReference type="ARBA" id="ARBA00011152"/>
    </source>
</evidence>
<evidence type="ECO:0000256" key="9">
    <source>
        <dbReference type="ARBA" id="ARBA00030264"/>
    </source>
</evidence>
<dbReference type="InterPro" id="IPR050064">
    <property type="entry name" value="IGPS_HisA/HisF"/>
</dbReference>
<evidence type="ECO:0000256" key="6">
    <source>
        <dbReference type="ARBA" id="ARBA00023102"/>
    </source>
</evidence>
<protein>
    <recommendedName>
        <fullName evidence="4">imidazole glycerol-phosphate synthase</fullName>
        <ecNumber evidence="4">4.3.2.10</ecNumber>
    </recommendedName>
    <alternativeName>
        <fullName evidence="9">IGP synthase cyclase subunit</fullName>
    </alternativeName>
</protein>
<comment type="catalytic activity">
    <reaction evidence="10">
        <text>5-[(5-phospho-1-deoxy-D-ribulos-1-ylimino)methylamino]-1-(5-phospho-beta-D-ribosyl)imidazole-4-carboxamide + L-glutamine = D-erythro-1-(imidazol-4-yl)glycerol 3-phosphate + 5-amino-1-(5-phospho-beta-D-ribosyl)imidazole-4-carboxamide + L-glutamate + H(+)</text>
        <dbReference type="Rhea" id="RHEA:24793"/>
        <dbReference type="ChEBI" id="CHEBI:15378"/>
        <dbReference type="ChEBI" id="CHEBI:29985"/>
        <dbReference type="ChEBI" id="CHEBI:58278"/>
        <dbReference type="ChEBI" id="CHEBI:58359"/>
        <dbReference type="ChEBI" id="CHEBI:58475"/>
        <dbReference type="ChEBI" id="CHEBI:58525"/>
        <dbReference type="EC" id="4.3.2.10"/>
    </reaction>
</comment>
<evidence type="ECO:0000313" key="12">
    <source>
        <dbReference type="EMBL" id="TXH85125.1"/>
    </source>
</evidence>
<dbReference type="SUPFAM" id="SSF51366">
    <property type="entry name" value="Ribulose-phoshate binding barrel"/>
    <property type="match status" value="1"/>
</dbReference>
<dbReference type="UniPathway" id="UPA00031">
    <property type="reaction ID" value="UER00010"/>
</dbReference>
<evidence type="ECO:0000256" key="5">
    <source>
        <dbReference type="ARBA" id="ARBA00022605"/>
    </source>
</evidence>
<dbReference type="RefSeq" id="WP_276658602.1">
    <property type="nucleotide sequence ID" value="NZ_SSFD01000157.1"/>
</dbReference>
<dbReference type="EMBL" id="SSFD01000157">
    <property type="protein sequence ID" value="TXH85125.1"/>
    <property type="molecule type" value="Genomic_DNA"/>
</dbReference>
<sequence>MLKPRVIPCLLLRGRGLYKTVKFGDPKYVGDPVNAVKIFNEKEVDELLLLDITATPEKREPNYELICDIAGECFMPLAYGGGVTSIAQIRRLHRMGVEKVSLNTSAFHDRRLLEESCDVFGSSSIVAAIDVKKTLFGKYEVWINSGKTNTKEDPIRYAEQLARLGVGEILVNSIDRDGTMAGYDNTLLKNIASAVDTPVIACGGAGTLDHLRDTIACTGVNAVAAGSMFVFHGKHKAVLINYPTPEQLEVLQLSHTTP</sequence>
<evidence type="ECO:0000256" key="8">
    <source>
        <dbReference type="ARBA" id="ARBA00025475"/>
    </source>
</evidence>
<evidence type="ECO:0000256" key="1">
    <source>
        <dbReference type="ARBA" id="ARBA00005091"/>
    </source>
</evidence>
<evidence type="ECO:0000256" key="4">
    <source>
        <dbReference type="ARBA" id="ARBA00012809"/>
    </source>
</evidence>
<dbReference type="GO" id="GO:0016829">
    <property type="term" value="F:lyase activity"/>
    <property type="evidence" value="ECO:0007669"/>
    <property type="project" value="UniProtKB-KW"/>
</dbReference>
<dbReference type="Proteomes" id="UP000321192">
    <property type="component" value="Unassembled WGS sequence"/>
</dbReference>
<keyword evidence="5 11" id="KW-0028">Amino-acid biosynthesis</keyword>
<name>A0A5C7SQN4_THASP</name>
<evidence type="ECO:0000256" key="11">
    <source>
        <dbReference type="RuleBase" id="RU003657"/>
    </source>
</evidence>
<dbReference type="Pfam" id="PF00977">
    <property type="entry name" value="His_biosynth"/>
    <property type="match status" value="1"/>
</dbReference>
<dbReference type="NCBIfam" id="NF038364">
    <property type="entry name" value="AglZ_HisF2_fam"/>
    <property type="match status" value="1"/>
</dbReference>
<dbReference type="PANTHER" id="PTHR21235">
    <property type="entry name" value="IMIDAZOLE GLYCEROL PHOSPHATE SYNTHASE SUBUNIT HISF/H IGP SYNTHASE SUBUNIT HISF/H"/>
    <property type="match status" value="1"/>
</dbReference>
<dbReference type="GO" id="GO:0000107">
    <property type="term" value="F:imidazoleglycerol-phosphate synthase activity"/>
    <property type="evidence" value="ECO:0007669"/>
    <property type="project" value="InterPro"/>
</dbReference>
<accession>A0A5C7SQN4</accession>
<organism evidence="12 13">
    <name type="scientific">Thauera aminoaromatica</name>
    <dbReference type="NCBI Taxonomy" id="164330"/>
    <lineage>
        <taxon>Bacteria</taxon>
        <taxon>Pseudomonadati</taxon>
        <taxon>Pseudomonadota</taxon>
        <taxon>Betaproteobacteria</taxon>
        <taxon>Rhodocyclales</taxon>
        <taxon>Zoogloeaceae</taxon>
        <taxon>Thauera</taxon>
    </lineage>
</organism>
<comment type="function">
    <text evidence="8">IGPS catalyzes the conversion of PRFAR and glutamine to IGP, AICAR and glutamate. The HisF subunit catalyzes the cyclization activity that produces IGP and AICAR from PRFAR using the ammonia provided by the HisH subunit.</text>
</comment>
<evidence type="ECO:0000256" key="10">
    <source>
        <dbReference type="ARBA" id="ARBA00047838"/>
    </source>
</evidence>
<keyword evidence="6 11" id="KW-0368">Histidine biosynthesis</keyword>
<evidence type="ECO:0000313" key="13">
    <source>
        <dbReference type="Proteomes" id="UP000321192"/>
    </source>
</evidence>
<keyword evidence="7 12" id="KW-0456">Lyase</keyword>
<comment type="similarity">
    <text evidence="2 11">Belongs to the HisA/HisF family.</text>
</comment>
<dbReference type="EC" id="4.3.2.10" evidence="4"/>
<dbReference type="InterPro" id="IPR011060">
    <property type="entry name" value="RibuloseP-bd_barrel"/>
</dbReference>
<comment type="pathway">
    <text evidence="1">Amino-acid biosynthesis; L-histidine biosynthesis; L-histidine from 5-phospho-alpha-D-ribose 1-diphosphate: step 5/9.</text>
</comment>
<gene>
    <name evidence="12" type="primary">hisF</name>
    <name evidence="12" type="ORF">E6Q80_10260</name>
</gene>
<dbReference type="Gene3D" id="3.20.20.70">
    <property type="entry name" value="Aldolase class I"/>
    <property type="match status" value="1"/>
</dbReference>
<dbReference type="InterPro" id="IPR013785">
    <property type="entry name" value="Aldolase_TIM"/>
</dbReference>